<dbReference type="RefSeq" id="WP_156616749.1">
    <property type="nucleotide sequence ID" value="NZ_CACRTQ010000058.1"/>
</dbReference>
<feature type="coiled-coil region" evidence="1">
    <location>
        <begin position="180"/>
        <end position="221"/>
    </location>
</feature>
<dbReference type="EMBL" id="CACRTQ010000058">
    <property type="protein sequence ID" value="VYU37373.1"/>
    <property type="molecule type" value="Genomic_DNA"/>
</dbReference>
<gene>
    <name evidence="2" type="ORF">EFLFYP64_02050</name>
</gene>
<proteinExistence type="predicted"/>
<accession>A0A6N3EFR1</accession>
<reference evidence="2" key="1">
    <citation type="submission" date="2019-11" db="EMBL/GenBank/DDBJ databases">
        <authorList>
            <person name="Feng L."/>
        </authorList>
    </citation>
    <scope>NUCLEOTIDE SEQUENCE</scope>
    <source>
        <strain evidence="2">EFaeciumLFYP64</strain>
    </source>
</reference>
<evidence type="ECO:0000313" key="2">
    <source>
        <dbReference type="EMBL" id="VYU37373.1"/>
    </source>
</evidence>
<sequence>MVYKINESIIVIQAEATKPNDTNVVFWSHDRGTAKLRMKLVRKNGIPQSLPEGTTVPIRLMFKSATAEGGYGKHDYLATVEDPVNGIVFIVLEDNILGYVGKVEGSVYIDFPNDRSLDTAGRFTFYIKRSPIDDSTPELEDYYFNGFSQTIDKIEKILADGKLEIEQKIAESETQIDAKLKDTNDKITKANQDVATLNTNIDKANDRIDQTNQQIGDLGKLKRMYSNSIDFGDYDYSGNPNLMSKLKSSDFNVGSHGSINLVNDMLHFTSDGTGSISMFTRINTPQLASGKTYTLSAKVRFDEGTTGAIDKLRLVYRTSPGEKILLEANSTNITTDDVGKEITIKGTANVNYQITNVEHFYMTVSFANFDKINGGFKLYDIKIEEGSTATPYQPNLLDAPYYLSKVPLGENIKDKGTVFPVKTSAYAVYSGANTEPYIAGQKYTLTIKATKAATQTLNVYLNAGTIGVGSMTPVEGLTDVWQTTFTVTQAHIDAGVTNRLAIYQIPNSSVGAVQIDWLKIEKGDTRTPNISQFKYFGEGLKDSNNPNDYSWDITAEYTEKGLNDSVSLTEPETILGLKNFAEGLQSSGVNVAVEYAKAIDTDKYTKHGAIYLGGCAWLAWETLTFQKTEGYAKGSYIRLGADGNASFTYSDVPNIFGGYLWLGGVCQPDYTDGGFGSYHITVENNFDDARKPIVRFIDSPTTPVKKLAVRGFALVFAPAPTENSQVKE</sequence>
<protein>
    <submittedName>
        <fullName evidence="2">Uncharacterized protein</fullName>
    </submittedName>
</protein>
<keyword evidence="1" id="KW-0175">Coiled coil</keyword>
<name>A0A6N3EFR1_ENTFC</name>
<organism evidence="2">
    <name type="scientific">Enterococcus faecium</name>
    <name type="common">Streptococcus faecium</name>
    <dbReference type="NCBI Taxonomy" id="1352"/>
    <lineage>
        <taxon>Bacteria</taxon>
        <taxon>Bacillati</taxon>
        <taxon>Bacillota</taxon>
        <taxon>Bacilli</taxon>
        <taxon>Lactobacillales</taxon>
        <taxon>Enterococcaceae</taxon>
        <taxon>Enterococcus</taxon>
    </lineage>
</organism>
<evidence type="ECO:0000256" key="1">
    <source>
        <dbReference type="SAM" id="Coils"/>
    </source>
</evidence>
<dbReference type="Gene3D" id="2.60.40.3350">
    <property type="match status" value="1"/>
</dbReference>
<dbReference type="AlphaFoldDB" id="A0A6N3EFR1"/>